<keyword evidence="6 9" id="KW-0186">Copper</keyword>
<reference evidence="12 13" key="2">
    <citation type="submission" date="2018-06" db="EMBL/GenBank/DDBJ databases">
        <title>Metagenomic assembly of (sub)arctic Cyanobacteria and their associated microbiome from non-axenic cultures.</title>
        <authorList>
            <person name="Baurain D."/>
        </authorList>
    </citation>
    <scope>NUCLEOTIDE SEQUENCE [LARGE SCALE GENOMIC DNA]</scope>
    <source>
        <strain evidence="12">ULC066bin1</strain>
    </source>
</reference>
<dbReference type="CDD" id="cd04219">
    <property type="entry name" value="Plastocyanin"/>
    <property type="match status" value="1"/>
</dbReference>
<feature type="binding site" evidence="9">
    <location>
        <position position="117"/>
    </location>
    <ligand>
        <name>Cu cation</name>
        <dbReference type="ChEBI" id="CHEBI:23378"/>
    </ligand>
</feature>
<dbReference type="PANTHER" id="PTHR34192">
    <property type="entry name" value="PLASTOCYANIN MAJOR ISOFORM, CHLOROPLASTIC-RELATED"/>
    <property type="match status" value="1"/>
</dbReference>
<evidence type="ECO:0000256" key="6">
    <source>
        <dbReference type="ARBA" id="ARBA00023008"/>
    </source>
</evidence>
<evidence type="ECO:0000256" key="3">
    <source>
        <dbReference type="ARBA" id="ARBA00022448"/>
    </source>
</evidence>
<sequence>MNISSFAKKLGLAIASLLFVVGSLFMTASPAAADTVTVKMGSDGGQLVFEPKVVTIKVGDTVKWVNNKAFPHNIVFDGHDELSHKKLAQKPKAELESTFNEAGEFSYYCSPHRGAGMIGKVVVAS</sequence>
<evidence type="ECO:0000313" key="13">
    <source>
        <dbReference type="Proteomes" id="UP000249467"/>
    </source>
</evidence>
<feature type="signal peptide" evidence="10">
    <location>
        <begin position="1"/>
        <end position="33"/>
    </location>
</feature>
<dbReference type="PRINTS" id="PR00157">
    <property type="entry name" value="PLASTOCYANIN"/>
</dbReference>
<evidence type="ECO:0000259" key="11">
    <source>
        <dbReference type="Pfam" id="PF00127"/>
    </source>
</evidence>
<organism evidence="12 13">
    <name type="scientific">Pseudanabaena frigida</name>
    <dbReference type="NCBI Taxonomy" id="945775"/>
    <lineage>
        <taxon>Bacteria</taxon>
        <taxon>Bacillati</taxon>
        <taxon>Cyanobacteriota</taxon>
        <taxon>Cyanophyceae</taxon>
        <taxon>Pseudanabaenales</taxon>
        <taxon>Pseudanabaenaceae</taxon>
        <taxon>Pseudanabaena</taxon>
    </lineage>
</organism>
<dbReference type="InterPro" id="IPR000923">
    <property type="entry name" value="BlueCu_1"/>
</dbReference>
<name>A0A2W4Y9J0_9CYAN</name>
<dbReference type="EMBL" id="QBML01000003">
    <property type="protein sequence ID" value="PZO44101.1"/>
    <property type="molecule type" value="Genomic_DNA"/>
</dbReference>
<comment type="cofactor">
    <cofactor evidence="9">
        <name>Cu(2+)</name>
        <dbReference type="ChEBI" id="CHEBI:29036"/>
    </cofactor>
    <text evidence="9">The crystal structure with reduced Cu(1+) has also been determined.</text>
</comment>
<dbReference type="PANTHER" id="PTHR34192:SF10">
    <property type="entry name" value="PLASTOCYANIN MAJOR ISOFORM, CHLOROPLASTIC-RELATED"/>
    <property type="match status" value="1"/>
</dbReference>
<dbReference type="Gene3D" id="2.60.40.420">
    <property type="entry name" value="Cupredoxins - blue copper proteins"/>
    <property type="match status" value="1"/>
</dbReference>
<dbReference type="GO" id="GO:0016020">
    <property type="term" value="C:membrane"/>
    <property type="evidence" value="ECO:0007669"/>
    <property type="project" value="UniProtKB-SubCell"/>
</dbReference>
<dbReference type="PRINTS" id="PR00156">
    <property type="entry name" value="COPPERBLUE"/>
</dbReference>
<accession>A0A2W4Y9J0</accession>
<keyword evidence="7" id="KW-0793">Thylakoid</keyword>
<evidence type="ECO:0000256" key="10">
    <source>
        <dbReference type="SAM" id="SignalP"/>
    </source>
</evidence>
<gene>
    <name evidence="12" type="ORF">DCF19_02520</name>
</gene>
<evidence type="ECO:0000256" key="9">
    <source>
        <dbReference type="PIRSR" id="PIRSR602387-1"/>
    </source>
</evidence>
<evidence type="ECO:0000313" key="12">
    <source>
        <dbReference type="EMBL" id="PZO44101.1"/>
    </source>
</evidence>
<feature type="binding site" evidence="9">
    <location>
        <position position="112"/>
    </location>
    <ligand>
        <name>Cu cation</name>
        <dbReference type="ChEBI" id="CHEBI:23378"/>
    </ligand>
</feature>
<protein>
    <submittedName>
        <fullName evidence="12">Plastocyanin</fullName>
    </submittedName>
</protein>
<dbReference type="PROSITE" id="PS00196">
    <property type="entry name" value="COPPER_BLUE"/>
    <property type="match status" value="1"/>
</dbReference>
<comment type="similarity">
    <text evidence="2">Belongs to the plastocyanin family.</text>
</comment>
<dbReference type="SUPFAM" id="SSF49503">
    <property type="entry name" value="Cupredoxins"/>
    <property type="match status" value="1"/>
</dbReference>
<evidence type="ECO:0000256" key="5">
    <source>
        <dbReference type="ARBA" id="ARBA00022982"/>
    </source>
</evidence>
<dbReference type="InterPro" id="IPR028871">
    <property type="entry name" value="BlueCu_1_BS"/>
</dbReference>
<dbReference type="GO" id="GO:0009055">
    <property type="term" value="F:electron transfer activity"/>
    <property type="evidence" value="ECO:0007669"/>
    <property type="project" value="InterPro"/>
</dbReference>
<keyword evidence="8" id="KW-0472">Membrane</keyword>
<reference evidence="12 13" key="1">
    <citation type="submission" date="2018-04" db="EMBL/GenBank/DDBJ databases">
        <authorList>
            <person name="Go L.Y."/>
            <person name="Mitchell J.A."/>
        </authorList>
    </citation>
    <scope>NUCLEOTIDE SEQUENCE [LARGE SCALE GENOMIC DNA]</scope>
    <source>
        <strain evidence="12">ULC066bin1</strain>
    </source>
</reference>
<dbReference type="Pfam" id="PF00127">
    <property type="entry name" value="Copper-bind"/>
    <property type="match status" value="1"/>
</dbReference>
<feature type="binding site" evidence="9">
    <location>
        <position position="72"/>
    </location>
    <ligand>
        <name>Cu cation</name>
        <dbReference type="ChEBI" id="CHEBI:23378"/>
    </ligand>
</feature>
<dbReference type="Proteomes" id="UP000249467">
    <property type="component" value="Unassembled WGS sequence"/>
</dbReference>
<keyword evidence="3" id="KW-0813">Transport</keyword>
<dbReference type="AlphaFoldDB" id="A0A2W4Y9J0"/>
<evidence type="ECO:0000256" key="8">
    <source>
        <dbReference type="ARBA" id="ARBA00023136"/>
    </source>
</evidence>
<proteinExistence type="inferred from homology"/>
<feature type="domain" description="Blue (type 1) copper" evidence="11">
    <location>
        <begin position="37"/>
        <end position="123"/>
    </location>
</feature>
<dbReference type="NCBIfam" id="TIGR02656">
    <property type="entry name" value="cyanin_plasto"/>
    <property type="match status" value="1"/>
</dbReference>
<feature type="binding site" evidence="9">
    <location>
        <position position="109"/>
    </location>
    <ligand>
        <name>Cu cation</name>
        <dbReference type="ChEBI" id="CHEBI:23378"/>
    </ligand>
</feature>
<feature type="chain" id="PRO_5015958135" evidence="10">
    <location>
        <begin position="34"/>
        <end position="125"/>
    </location>
</feature>
<evidence type="ECO:0000256" key="2">
    <source>
        <dbReference type="ARBA" id="ARBA00005338"/>
    </source>
</evidence>
<comment type="subcellular location">
    <subcellularLocation>
        <location evidence="1">Membrane</location>
        <topology evidence="1">Peripheral membrane protein</topology>
    </subcellularLocation>
</comment>
<keyword evidence="4 9" id="KW-0479">Metal-binding</keyword>
<dbReference type="InterPro" id="IPR002387">
    <property type="entry name" value="Plastocyanin"/>
</dbReference>
<keyword evidence="5" id="KW-0249">Electron transport</keyword>
<evidence type="ECO:0000256" key="1">
    <source>
        <dbReference type="ARBA" id="ARBA00004170"/>
    </source>
</evidence>
<dbReference type="GO" id="GO:0005507">
    <property type="term" value="F:copper ion binding"/>
    <property type="evidence" value="ECO:0007669"/>
    <property type="project" value="InterPro"/>
</dbReference>
<evidence type="ECO:0000256" key="7">
    <source>
        <dbReference type="ARBA" id="ARBA00023078"/>
    </source>
</evidence>
<dbReference type="InterPro" id="IPR001235">
    <property type="entry name" value="Copper_blue_Plastocyanin"/>
</dbReference>
<comment type="caution">
    <text evidence="12">The sequence shown here is derived from an EMBL/GenBank/DDBJ whole genome shotgun (WGS) entry which is preliminary data.</text>
</comment>
<evidence type="ECO:0000256" key="4">
    <source>
        <dbReference type="ARBA" id="ARBA00022723"/>
    </source>
</evidence>
<keyword evidence="10" id="KW-0732">Signal</keyword>
<dbReference type="InterPro" id="IPR008972">
    <property type="entry name" value="Cupredoxin"/>
</dbReference>